<evidence type="ECO:0000313" key="2">
    <source>
        <dbReference type="Proteomes" id="UP000316609"/>
    </source>
</evidence>
<dbReference type="Proteomes" id="UP000316609">
    <property type="component" value="Unassembled WGS sequence"/>
</dbReference>
<protein>
    <submittedName>
        <fullName evidence="1">Uncharacterized protein</fullName>
    </submittedName>
</protein>
<dbReference type="AlphaFoldDB" id="A0A538TQB8"/>
<gene>
    <name evidence="1" type="ORF">E6K78_07080</name>
</gene>
<proteinExistence type="predicted"/>
<dbReference type="EMBL" id="VBOY01000065">
    <property type="protein sequence ID" value="TMQ65800.1"/>
    <property type="molecule type" value="Genomic_DNA"/>
</dbReference>
<name>A0A538TQB8_UNCEI</name>
<sequence length="73" mass="7740">MASSPWLDGADSLSAALARTGADWLVVIDDLVAILAPGEPGMARFTPSGEMRMEGGKLTPARTRLRAADRRKS</sequence>
<evidence type="ECO:0000313" key="1">
    <source>
        <dbReference type="EMBL" id="TMQ65800.1"/>
    </source>
</evidence>
<reference evidence="1 2" key="1">
    <citation type="journal article" date="2019" name="Nat. Microbiol.">
        <title>Mediterranean grassland soil C-N compound turnover is dependent on rainfall and depth, and is mediated by genomically divergent microorganisms.</title>
        <authorList>
            <person name="Diamond S."/>
            <person name="Andeer P.F."/>
            <person name="Li Z."/>
            <person name="Crits-Christoph A."/>
            <person name="Burstein D."/>
            <person name="Anantharaman K."/>
            <person name="Lane K.R."/>
            <person name="Thomas B.C."/>
            <person name="Pan C."/>
            <person name="Northen T.R."/>
            <person name="Banfield J.F."/>
        </authorList>
    </citation>
    <scope>NUCLEOTIDE SEQUENCE [LARGE SCALE GENOMIC DNA]</scope>
    <source>
        <strain evidence="1">WS_8</strain>
    </source>
</reference>
<organism evidence="1 2">
    <name type="scientific">Eiseniibacteriota bacterium</name>
    <dbReference type="NCBI Taxonomy" id="2212470"/>
    <lineage>
        <taxon>Bacteria</taxon>
        <taxon>Candidatus Eiseniibacteriota</taxon>
    </lineage>
</organism>
<comment type="caution">
    <text evidence="1">The sequence shown here is derived from an EMBL/GenBank/DDBJ whole genome shotgun (WGS) entry which is preliminary data.</text>
</comment>
<accession>A0A538TQB8</accession>